<dbReference type="WBParaSite" id="TCONS_00010868.p1">
    <property type="protein sequence ID" value="TCONS_00010868.p1"/>
    <property type="gene ID" value="XLOC_004634"/>
</dbReference>
<evidence type="ECO:0000256" key="1">
    <source>
        <dbReference type="ARBA" id="ARBA00023002"/>
    </source>
</evidence>
<dbReference type="InterPro" id="IPR012675">
    <property type="entry name" value="Beta-grasp_dom_sf"/>
</dbReference>
<evidence type="ECO:0000256" key="2">
    <source>
        <dbReference type="PROSITE-ProRule" id="PRU00191"/>
    </source>
</evidence>
<dbReference type="Pfam" id="PF00017">
    <property type="entry name" value="SH2"/>
    <property type="match status" value="1"/>
</dbReference>
<dbReference type="SUPFAM" id="SSF55186">
    <property type="entry name" value="ThrRS/AlaRS common domain"/>
    <property type="match status" value="1"/>
</dbReference>
<dbReference type="Proteomes" id="UP000035681">
    <property type="component" value="Unplaced"/>
</dbReference>
<dbReference type="Gene3D" id="3.40.50.720">
    <property type="entry name" value="NAD(P)-binding Rossmann-like Domain"/>
    <property type="match status" value="1"/>
</dbReference>
<dbReference type="InterPro" id="IPR036291">
    <property type="entry name" value="NAD(P)-bd_dom_sf"/>
</dbReference>
<dbReference type="Pfam" id="PF00106">
    <property type="entry name" value="adh_short"/>
    <property type="match status" value="1"/>
</dbReference>
<dbReference type="PANTHER" id="PTHR44269">
    <property type="entry name" value="DEHYDROGENASE/REDUCTASE SDR FAMILY MEMBER 7-RELATED"/>
    <property type="match status" value="1"/>
</dbReference>
<dbReference type="SMART" id="SM00252">
    <property type="entry name" value="SH2"/>
    <property type="match status" value="1"/>
</dbReference>
<feature type="domain" description="SH2" evidence="3">
    <location>
        <begin position="217"/>
        <end position="312"/>
    </location>
</feature>
<dbReference type="InterPro" id="IPR020904">
    <property type="entry name" value="Sc_DH/Rdtase_CS"/>
</dbReference>
<dbReference type="PROSITE" id="PS50001">
    <property type="entry name" value="SH2"/>
    <property type="match status" value="1"/>
</dbReference>
<dbReference type="InterPro" id="IPR018163">
    <property type="entry name" value="Thr/Ala-tRNA-synth_IIc_edit"/>
</dbReference>
<dbReference type="InterPro" id="IPR002347">
    <property type="entry name" value="SDR_fam"/>
</dbReference>
<evidence type="ECO:0000313" key="6">
    <source>
        <dbReference type="WBParaSite" id="TCONS_00010868.p1"/>
    </source>
</evidence>
<keyword evidence="2" id="KW-0727">SH2 domain</keyword>
<dbReference type="Gene3D" id="3.30.980.10">
    <property type="entry name" value="Threonyl-trna Synthetase, Chain A, domain 2"/>
    <property type="match status" value="1"/>
</dbReference>
<dbReference type="SUPFAM" id="SSF55550">
    <property type="entry name" value="SH2 domain"/>
    <property type="match status" value="1"/>
</dbReference>
<dbReference type="PROSITE" id="PS00061">
    <property type="entry name" value="ADH_SHORT"/>
    <property type="match status" value="1"/>
</dbReference>
<dbReference type="GO" id="GO:0016491">
    <property type="term" value="F:oxidoreductase activity"/>
    <property type="evidence" value="ECO:0007669"/>
    <property type="project" value="UniProtKB-KW"/>
</dbReference>
<dbReference type="InterPro" id="IPR000980">
    <property type="entry name" value="SH2"/>
</dbReference>
<proteinExistence type="predicted"/>
<dbReference type="InterPro" id="IPR001496">
    <property type="entry name" value="SOCS_box"/>
</dbReference>
<evidence type="ECO:0000259" key="3">
    <source>
        <dbReference type="PROSITE" id="PS50001"/>
    </source>
</evidence>
<evidence type="ECO:0000259" key="4">
    <source>
        <dbReference type="PROSITE" id="PS50225"/>
    </source>
</evidence>
<dbReference type="InterPro" id="IPR036860">
    <property type="entry name" value="SH2_dom_sf"/>
</dbReference>
<keyword evidence="1" id="KW-0560">Oxidoreductase</keyword>
<feature type="domain" description="SOCS box" evidence="4">
    <location>
        <begin position="307"/>
        <end position="348"/>
    </location>
</feature>
<dbReference type="Gene3D" id="3.30.505.10">
    <property type="entry name" value="SH2 domain"/>
    <property type="match status" value="1"/>
</dbReference>
<keyword evidence="5" id="KW-1185">Reference proteome</keyword>
<protein>
    <submittedName>
        <fullName evidence="6">TGS domain-containing protein</fullName>
    </submittedName>
</protein>
<dbReference type="GO" id="GO:0000166">
    <property type="term" value="F:nucleotide binding"/>
    <property type="evidence" value="ECO:0007669"/>
    <property type="project" value="InterPro"/>
</dbReference>
<dbReference type="PANTHER" id="PTHR44269:SF1">
    <property type="entry name" value="DEHYDROGENASE_REDUCTASE SDR FAMILY MEMBER 7"/>
    <property type="match status" value="1"/>
</dbReference>
<dbReference type="InterPro" id="IPR053011">
    <property type="entry name" value="SDR_family_member_7"/>
</dbReference>
<dbReference type="PRINTS" id="PR00081">
    <property type="entry name" value="GDHRDH"/>
</dbReference>
<dbReference type="SUPFAM" id="SSF51735">
    <property type="entry name" value="NAD(P)-binding Rossmann-fold domains"/>
    <property type="match status" value="1"/>
</dbReference>
<organism evidence="5 6">
    <name type="scientific">Strongyloides stercoralis</name>
    <name type="common">Threadworm</name>
    <dbReference type="NCBI Taxonomy" id="6248"/>
    <lineage>
        <taxon>Eukaryota</taxon>
        <taxon>Metazoa</taxon>
        <taxon>Ecdysozoa</taxon>
        <taxon>Nematoda</taxon>
        <taxon>Chromadorea</taxon>
        <taxon>Rhabditida</taxon>
        <taxon>Tylenchina</taxon>
        <taxon>Panagrolaimomorpha</taxon>
        <taxon>Strongyloidoidea</taxon>
        <taxon>Strongyloididae</taxon>
        <taxon>Strongyloides</taxon>
    </lineage>
</organism>
<dbReference type="AlphaFoldDB" id="A0AAF5DEH3"/>
<dbReference type="PROSITE" id="PS50225">
    <property type="entry name" value="SOCS"/>
    <property type="match status" value="1"/>
</dbReference>
<accession>A0AAF5DEH3</accession>
<evidence type="ECO:0000313" key="5">
    <source>
        <dbReference type="Proteomes" id="UP000035681"/>
    </source>
</evidence>
<dbReference type="Gene3D" id="3.10.20.30">
    <property type="match status" value="1"/>
</dbReference>
<reference evidence="6" key="1">
    <citation type="submission" date="2024-02" db="UniProtKB">
        <authorList>
            <consortium name="WormBaseParasite"/>
        </authorList>
    </citation>
    <scope>IDENTIFICATION</scope>
</reference>
<name>A0AAF5DEH3_STRER</name>
<sequence>MPKKFKFSNNRSRSLVIVNSNNGDWRIDNQDNSRNHNIHFNESYHSSCREYGLSEFNINETNKNKKTSLVSKFYKTIQSIKNVVQERSPSIIGIFKNGNNNNERQKINNDEKNNKIDFLLPNAFNPSDEGNYERQLFHDMEAVQNITMISNNDNNLLNSILPGPDERNHINNHLDVISFDSDDEGTIKPCEQCSCCKTKDNYYAMIPDMNKIINATYYWGSLDRNEAEEILNDLPDGTFLLRDSTQLDYKFTASFRRFERTLHARIDFSNGFYTFDVMDNEVYKSPTVSGLIKHYNDPRNCLFFEPLLAMPKKRDFIFSLQSIAVATIASNIKYKNINKLPIPGYLKDETTDSTLNLFLYTNTFLGVNEVVWIVGASSGIGEKLSKHLSSYNTKVIISARRIEELSRVKNEIIKKYSHMKNQVEIVPCDIINHQTLSQVIDKVISCYGKIDIVILNAGRSQRSAWCDVEEQVDFECFNLNALSPTILTRLFIKKYLKEDGSDFINPIQIIIISSLCGIMPAISSPSYTASKHALMGYFRLLAVEYSDKSLDVTIICPSLTFSPNNVKNAFTNKTERHMTAERCAEAICQSAANNCKEVWLSKTFDVLFLTYLSVYFPSLFLRFFLLKINMKLASSFQTSLANLRNQSFSRAITNETLTKRLTLYNSIKKTLEAEKKKDITKIVVNITLPDSKPKKVLMNKDLSTPYDCAKHVDRHFAKNSALCLLTTANDVSNVVSMHTPLNENQCTLTFLPFSSKQYASKINHAFWRSATLILSAVIEKSFRTHVTLHPFVHRTLSEGFFESVAKIHALHDWVPANEELKLLTKAAYNDIILKEYNFENIYVKSDMARELFSDNIERLAIIDKLEKQLENVNNISIVRVGDYIDLSPGLTISNTSQIGRFEITSVIGDKTSNHYSFRGLALPKDQVCSAYSWDLLVERSKRLVASE</sequence>